<keyword evidence="2" id="KW-1185">Reference proteome</keyword>
<dbReference type="SUPFAM" id="SSF53756">
    <property type="entry name" value="UDP-Glycosyltransferase/glycogen phosphorylase"/>
    <property type="match status" value="1"/>
</dbReference>
<reference evidence="1 2" key="1">
    <citation type="submission" date="2020-03" db="EMBL/GenBank/DDBJ databases">
        <title>Cyclobacterium plantarum sp. nov., a marine bacterium isolated from a coastal-marine wetland.</title>
        <authorList>
            <person name="Sanchez-Porro C."/>
            <person name="Ventosa A."/>
            <person name="Amoozegar M."/>
        </authorList>
    </citation>
    <scope>NUCLEOTIDE SEQUENCE [LARGE SCALE GENOMIC DNA]</scope>
    <source>
        <strain evidence="1 2">GBPx2</strain>
    </source>
</reference>
<evidence type="ECO:0000313" key="2">
    <source>
        <dbReference type="Proteomes" id="UP000649799"/>
    </source>
</evidence>
<evidence type="ECO:0000313" key="1">
    <source>
        <dbReference type="EMBL" id="NHE58164.1"/>
    </source>
</evidence>
<gene>
    <name evidence="1" type="ORF">G9Q97_15235</name>
</gene>
<comment type="caution">
    <text evidence="1">The sequence shown here is derived from an EMBL/GenBank/DDBJ whole genome shotgun (WGS) entry which is preliminary data.</text>
</comment>
<name>A0ABX0H915_9BACT</name>
<dbReference type="Gene3D" id="3.40.50.2000">
    <property type="entry name" value="Glycogen Phosphorylase B"/>
    <property type="match status" value="1"/>
</dbReference>
<protein>
    <submittedName>
        <fullName evidence="1">Glycosyltransferase</fullName>
    </submittedName>
</protein>
<proteinExistence type="predicted"/>
<organism evidence="1 2">
    <name type="scientific">Cyclobacterium plantarum</name>
    <dbReference type="NCBI Taxonomy" id="2716263"/>
    <lineage>
        <taxon>Bacteria</taxon>
        <taxon>Pseudomonadati</taxon>
        <taxon>Bacteroidota</taxon>
        <taxon>Cytophagia</taxon>
        <taxon>Cytophagales</taxon>
        <taxon>Cyclobacteriaceae</taxon>
        <taxon>Cyclobacterium</taxon>
    </lineage>
</organism>
<dbReference type="Pfam" id="PF13528">
    <property type="entry name" value="Glyco_trans_1_3"/>
    <property type="match status" value="1"/>
</dbReference>
<dbReference type="EMBL" id="JAANYN010000006">
    <property type="protein sequence ID" value="NHE58164.1"/>
    <property type="molecule type" value="Genomic_DNA"/>
</dbReference>
<sequence>MKFLFIVQGEGRGHMTQAMVMEGILRKEGHEVAAVIVGASSRRETPNYFIRAFNCEVHRIQSPNFVTDKANKAIRIGATLLENLKKIRTFSNSLREINRLVQTHQPDCIINFYDMLGGIYNFCYQPSAKCIVVGHQYLSEHQEFIFAKPAGMQKLLFRINTKITAMGAFKSIALSLWEPRQAFSKTNLLVWPPLIKSVVKSACPIPGDFFLIYIVNSGYAKEIFEMARNFPELKIEAFWDDKEMPEKYQPLPNLLFHQVNDLLFIEKLSQCKAYLTTAGFESIAEAMYLNKKVLMVPVKGQYEQKCNALDAERTGAGIAADTFDPLLLEHYLHGKSPDKASTVKFKQWEQTLEFQCTKLMESLMEVDNQELKKSFSLLSPKLKNPISAYSK</sequence>
<dbReference type="Proteomes" id="UP000649799">
    <property type="component" value="Unassembled WGS sequence"/>
</dbReference>
<accession>A0ABX0H915</accession>
<dbReference type="RefSeq" id="WP_166148291.1">
    <property type="nucleotide sequence ID" value="NZ_JAANYN010000006.1"/>
</dbReference>